<keyword evidence="2" id="KW-1185">Reference proteome</keyword>
<dbReference type="Proteomes" id="UP000010799">
    <property type="component" value="Chromosome"/>
</dbReference>
<sequence>MAFLVKEILCAEKGHLCLSVFLTENSFFYRKRHYSCIEDNIV</sequence>
<protein>
    <submittedName>
        <fullName evidence="1">Uncharacterized protein</fullName>
    </submittedName>
</protein>
<dbReference type="HOGENOM" id="CLU_3253575_0_0_5"/>
<organism evidence="1 2">
    <name type="scientific">Liberibacter crescens (strain BT-1)</name>
    <dbReference type="NCBI Taxonomy" id="1215343"/>
    <lineage>
        <taxon>Bacteria</taxon>
        <taxon>Pseudomonadati</taxon>
        <taxon>Pseudomonadota</taxon>
        <taxon>Alphaproteobacteria</taxon>
        <taxon>Hyphomicrobiales</taxon>
        <taxon>Rhizobiaceae</taxon>
        <taxon>Liberibacter</taxon>
    </lineage>
</organism>
<evidence type="ECO:0000313" key="1">
    <source>
        <dbReference type="EMBL" id="AGA64328.1"/>
    </source>
</evidence>
<dbReference type="KEGG" id="lcc:B488_03350"/>
<reference evidence="1 2" key="1">
    <citation type="journal article" date="2012" name="Stand. Genomic Sci.">
        <title>Complete genome sequence of Liberibacter crescens BT-1.</title>
        <authorList>
            <person name="Leonard M.T."/>
            <person name="Fagen J.R."/>
            <person name="Davis-Richardson A.G."/>
            <person name="Davis M.J."/>
            <person name="Triplett E.W."/>
        </authorList>
    </citation>
    <scope>NUCLEOTIDE SEQUENCE [LARGE SCALE GENOMIC DNA]</scope>
    <source>
        <strain evidence="1 2">BT-1</strain>
    </source>
</reference>
<proteinExistence type="predicted"/>
<evidence type="ECO:0000313" key="2">
    <source>
        <dbReference type="Proteomes" id="UP000010799"/>
    </source>
</evidence>
<accession>L0EUH8</accession>
<name>L0EUH8_LIBCB</name>
<gene>
    <name evidence="1" type="ordered locus">B488_03350</name>
</gene>
<dbReference type="AlphaFoldDB" id="L0EUH8"/>
<dbReference type="EMBL" id="CP003789">
    <property type="protein sequence ID" value="AGA64328.1"/>
    <property type="molecule type" value="Genomic_DNA"/>
</dbReference>